<dbReference type="Proteomes" id="UP001295740">
    <property type="component" value="Unassembled WGS sequence"/>
</dbReference>
<sequence>MSYMDATGSSPDTVDTGHGKSPNASVSEQSAAHRKPGKRDRVALACQRCKTRKQKCDGQRPACASCARLSLKCVYIVPLVPAAGEKKIYIRALEQRVAELESYLASLGHMGTGTDHLGRPAQASSSHQHAIASGNQSGQPISQGQQTSDDDDDNDILVAVRDLSLSASGHYVGASSNITIGRVLSSVVHSQRAANPFVYDEQVAQGDDDPAPKSVYSTSQGDVMGVPFLSPSVATRLLQGWFRHIATRYPVIHSARLMELHNNRDSLTDDFGRAILHIIYAVSGRWLESAGEMGHFFSDQHYDLAFAHMDSILRLRDSRAVDYLLLMALYCTRAPRDPGAWTYVGAAMKLCIELGLHRRPRRPQLSVEGEMNKRRFWTAYFLDRDVSIAIGRPPCISDHDIDAELPFDINEDTLDIEIIRQASMRVGNAPLNPPTTLTSFIHRTRLKLIESEIQHVIYRVDRPNKVPDTTINMFIDRLSAWQDAIPYDARNYVHRQDVAYDGLEFYTIHYHRCVRFLLFPQLAEIPLNMRYLRLCSDASAGIITDYRRLHTVFPVGFSALSIQSVFLAGLTLIYCAWLAPVNFLSVEGPLTDCQLLLYIVTERYPSARKYRDVFERIRSSILSMIAQGKHQPRNPVRIEPNIQDDFPTPPAQWGNGAGDEYNYMITTMTGNAATSQFDLGIDPATIDLVGRHAGQSVTGMGQFQTAWPGMTSQGMSQGMSQDMPQDMPQDMNDMGAMGGMFR</sequence>
<keyword evidence="5" id="KW-0238">DNA-binding</keyword>
<dbReference type="SMART" id="SM00066">
    <property type="entry name" value="GAL4"/>
    <property type="match status" value="1"/>
</dbReference>
<dbReference type="GO" id="GO:0000981">
    <property type="term" value="F:DNA-binding transcription factor activity, RNA polymerase II-specific"/>
    <property type="evidence" value="ECO:0007669"/>
    <property type="project" value="InterPro"/>
</dbReference>
<feature type="region of interest" description="Disordered" evidence="8">
    <location>
        <begin position="1"/>
        <end position="39"/>
    </location>
</feature>
<dbReference type="CDD" id="cd00067">
    <property type="entry name" value="GAL4"/>
    <property type="match status" value="1"/>
</dbReference>
<organism evidence="10 11">
    <name type="scientific">Anthostomella pinea</name>
    <dbReference type="NCBI Taxonomy" id="933095"/>
    <lineage>
        <taxon>Eukaryota</taxon>
        <taxon>Fungi</taxon>
        <taxon>Dikarya</taxon>
        <taxon>Ascomycota</taxon>
        <taxon>Pezizomycotina</taxon>
        <taxon>Sordariomycetes</taxon>
        <taxon>Xylariomycetidae</taxon>
        <taxon>Xylariales</taxon>
        <taxon>Xylariaceae</taxon>
        <taxon>Anthostomella</taxon>
    </lineage>
</organism>
<keyword evidence="4" id="KW-0805">Transcription regulation</keyword>
<dbReference type="Pfam" id="PF00172">
    <property type="entry name" value="Zn_clus"/>
    <property type="match status" value="1"/>
</dbReference>
<protein>
    <submittedName>
        <fullName evidence="10">Uu.00g041450.m01.CDS01</fullName>
    </submittedName>
</protein>
<feature type="compositionally biased region" description="Low complexity" evidence="8">
    <location>
        <begin position="121"/>
        <end position="133"/>
    </location>
</feature>
<keyword evidence="2" id="KW-0479">Metal-binding</keyword>
<evidence type="ECO:0000313" key="10">
    <source>
        <dbReference type="EMBL" id="CAJ2501292.1"/>
    </source>
</evidence>
<dbReference type="SMART" id="SM00906">
    <property type="entry name" value="Fungal_trans"/>
    <property type="match status" value="1"/>
</dbReference>
<dbReference type="InterPro" id="IPR052202">
    <property type="entry name" value="Yeast_MetPath_Reg"/>
</dbReference>
<evidence type="ECO:0000256" key="5">
    <source>
        <dbReference type="ARBA" id="ARBA00023125"/>
    </source>
</evidence>
<dbReference type="InterPro" id="IPR007219">
    <property type="entry name" value="XnlR_reg_dom"/>
</dbReference>
<dbReference type="PROSITE" id="PS00463">
    <property type="entry name" value="ZN2_CY6_FUNGAL_1"/>
    <property type="match status" value="1"/>
</dbReference>
<evidence type="ECO:0000256" key="4">
    <source>
        <dbReference type="ARBA" id="ARBA00023015"/>
    </source>
</evidence>
<dbReference type="GO" id="GO:0008270">
    <property type="term" value="F:zinc ion binding"/>
    <property type="evidence" value="ECO:0007669"/>
    <property type="project" value="InterPro"/>
</dbReference>
<evidence type="ECO:0000256" key="8">
    <source>
        <dbReference type="SAM" id="MobiDB-lite"/>
    </source>
</evidence>
<name>A0AAI8VAX0_9PEZI</name>
<feature type="region of interest" description="Disordered" evidence="8">
    <location>
        <begin position="114"/>
        <end position="153"/>
    </location>
</feature>
<dbReference type="EMBL" id="CAUWAG010000003">
    <property type="protein sequence ID" value="CAJ2501292.1"/>
    <property type="molecule type" value="Genomic_DNA"/>
</dbReference>
<dbReference type="InterPro" id="IPR001138">
    <property type="entry name" value="Zn2Cys6_DnaBD"/>
</dbReference>
<dbReference type="PROSITE" id="PS50048">
    <property type="entry name" value="ZN2_CY6_FUNGAL_2"/>
    <property type="match status" value="1"/>
</dbReference>
<reference evidence="10" key="1">
    <citation type="submission" date="2023-10" db="EMBL/GenBank/DDBJ databases">
        <authorList>
            <person name="Hackl T."/>
        </authorList>
    </citation>
    <scope>NUCLEOTIDE SEQUENCE</scope>
</reference>
<accession>A0AAI8VAX0</accession>
<evidence type="ECO:0000259" key="9">
    <source>
        <dbReference type="PROSITE" id="PS50048"/>
    </source>
</evidence>
<comment type="caution">
    <text evidence="10">The sequence shown here is derived from an EMBL/GenBank/DDBJ whole genome shotgun (WGS) entry which is preliminary data.</text>
</comment>
<dbReference type="Gene3D" id="4.10.240.10">
    <property type="entry name" value="Zn(2)-C6 fungal-type DNA-binding domain"/>
    <property type="match status" value="1"/>
</dbReference>
<dbReference type="SUPFAM" id="SSF57701">
    <property type="entry name" value="Zn2/Cys6 DNA-binding domain"/>
    <property type="match status" value="1"/>
</dbReference>
<keyword evidence="3" id="KW-0862">Zinc</keyword>
<dbReference type="Pfam" id="PF04082">
    <property type="entry name" value="Fungal_trans"/>
    <property type="match status" value="1"/>
</dbReference>
<proteinExistence type="predicted"/>
<dbReference type="GO" id="GO:0043565">
    <property type="term" value="F:sequence-specific DNA binding"/>
    <property type="evidence" value="ECO:0007669"/>
    <property type="project" value="TreeGrafter"/>
</dbReference>
<gene>
    <name evidence="10" type="ORF">KHLLAP_LOCUS1760</name>
</gene>
<dbReference type="GO" id="GO:0045944">
    <property type="term" value="P:positive regulation of transcription by RNA polymerase II"/>
    <property type="evidence" value="ECO:0007669"/>
    <property type="project" value="TreeGrafter"/>
</dbReference>
<dbReference type="PANTHER" id="PTHR47782:SF12">
    <property type="entry name" value="ZN(II)2CYS6 TRANSCRIPTION FACTOR (EUROFUNG)"/>
    <property type="match status" value="1"/>
</dbReference>
<evidence type="ECO:0000256" key="1">
    <source>
        <dbReference type="ARBA" id="ARBA00004123"/>
    </source>
</evidence>
<dbReference type="PANTHER" id="PTHR47782">
    <property type="entry name" value="ZN(II)2CYS6 TRANSCRIPTION FACTOR (EUROFUNG)-RELATED"/>
    <property type="match status" value="1"/>
</dbReference>
<feature type="compositionally biased region" description="Polar residues" evidence="8">
    <location>
        <begin position="134"/>
        <end position="147"/>
    </location>
</feature>
<keyword evidence="11" id="KW-1185">Reference proteome</keyword>
<comment type="subcellular location">
    <subcellularLocation>
        <location evidence="1">Nucleus</location>
    </subcellularLocation>
</comment>
<dbReference type="InterPro" id="IPR036864">
    <property type="entry name" value="Zn2-C6_fun-type_DNA-bd_sf"/>
</dbReference>
<dbReference type="GO" id="GO:0005634">
    <property type="term" value="C:nucleus"/>
    <property type="evidence" value="ECO:0007669"/>
    <property type="project" value="UniProtKB-SubCell"/>
</dbReference>
<evidence type="ECO:0000256" key="2">
    <source>
        <dbReference type="ARBA" id="ARBA00022723"/>
    </source>
</evidence>
<evidence type="ECO:0000313" key="11">
    <source>
        <dbReference type="Proteomes" id="UP001295740"/>
    </source>
</evidence>
<dbReference type="CDD" id="cd12148">
    <property type="entry name" value="fungal_TF_MHR"/>
    <property type="match status" value="1"/>
</dbReference>
<dbReference type="GO" id="GO:0006351">
    <property type="term" value="P:DNA-templated transcription"/>
    <property type="evidence" value="ECO:0007669"/>
    <property type="project" value="InterPro"/>
</dbReference>
<evidence type="ECO:0000256" key="7">
    <source>
        <dbReference type="ARBA" id="ARBA00023242"/>
    </source>
</evidence>
<evidence type="ECO:0000256" key="3">
    <source>
        <dbReference type="ARBA" id="ARBA00022833"/>
    </source>
</evidence>
<keyword evidence="6" id="KW-0804">Transcription</keyword>
<dbReference type="AlphaFoldDB" id="A0AAI8VAX0"/>
<keyword evidence="7" id="KW-0539">Nucleus</keyword>
<evidence type="ECO:0000256" key="6">
    <source>
        <dbReference type="ARBA" id="ARBA00023163"/>
    </source>
</evidence>
<feature type="domain" description="Zn(2)-C6 fungal-type" evidence="9">
    <location>
        <begin position="45"/>
        <end position="75"/>
    </location>
</feature>